<organism evidence="4 5">
    <name type="scientific">Treponema pedis</name>
    <dbReference type="NCBI Taxonomy" id="409322"/>
    <lineage>
        <taxon>Bacteria</taxon>
        <taxon>Pseudomonadati</taxon>
        <taxon>Spirochaetota</taxon>
        <taxon>Spirochaetia</taxon>
        <taxon>Spirochaetales</taxon>
        <taxon>Treponemataceae</taxon>
        <taxon>Treponema</taxon>
    </lineage>
</organism>
<accession>A0A7S7AXM6</accession>
<dbReference type="InterPro" id="IPR041483">
    <property type="entry name" value="TetR_C_34"/>
</dbReference>
<evidence type="ECO:0000313" key="5">
    <source>
        <dbReference type="Proteomes" id="UP000593915"/>
    </source>
</evidence>
<gene>
    <name evidence="4" type="ORF">IFE08_02955</name>
</gene>
<dbReference type="AlphaFoldDB" id="A0A7S7AXM6"/>
<dbReference type="Proteomes" id="UP000593915">
    <property type="component" value="Chromosome"/>
</dbReference>
<dbReference type="EMBL" id="CP061839">
    <property type="protein sequence ID" value="QOW62122.1"/>
    <property type="molecule type" value="Genomic_DNA"/>
</dbReference>
<dbReference type="InterPro" id="IPR001647">
    <property type="entry name" value="HTH_TetR"/>
</dbReference>
<evidence type="ECO:0000313" key="4">
    <source>
        <dbReference type="EMBL" id="QOW62122.1"/>
    </source>
</evidence>
<keyword evidence="1 2" id="KW-0238">DNA-binding</keyword>
<evidence type="ECO:0000256" key="2">
    <source>
        <dbReference type="PROSITE-ProRule" id="PRU00335"/>
    </source>
</evidence>
<dbReference type="PROSITE" id="PS50977">
    <property type="entry name" value="HTH_TETR_2"/>
    <property type="match status" value="1"/>
</dbReference>
<dbReference type="Pfam" id="PF17929">
    <property type="entry name" value="TetR_C_34"/>
    <property type="match status" value="1"/>
</dbReference>
<proteinExistence type="predicted"/>
<evidence type="ECO:0000259" key="3">
    <source>
        <dbReference type="PROSITE" id="PS50977"/>
    </source>
</evidence>
<protein>
    <submittedName>
        <fullName evidence="4">TetR family transcriptional regulator</fullName>
    </submittedName>
</protein>
<sequence length="225" mass="25794">MANYIRARSGEHKEERLNQIKSVTASLFESIPYAELTLTTIAEKLGCSRANLYKYISTKEEIILEIASDKMAVYYNSLLSAFPEGNNFSVEVISEVWAGILNANQDYMRYVSYLNPVIETNVTVERLSVFKKSYYEKANALCDRLSAMLNISFKRAYKIQLDVLFFASSNAICCYKNPLVQEALKLIEITPPKMDFYKDMKEFVLMRIQWEKSFSAPLLSDELSG</sequence>
<evidence type="ECO:0000256" key="1">
    <source>
        <dbReference type="ARBA" id="ARBA00023125"/>
    </source>
</evidence>
<dbReference type="SUPFAM" id="SSF46689">
    <property type="entry name" value="Homeodomain-like"/>
    <property type="match status" value="1"/>
</dbReference>
<feature type="DNA-binding region" description="H-T-H motif" evidence="2">
    <location>
        <begin position="37"/>
        <end position="56"/>
    </location>
</feature>
<reference evidence="4 5" key="1">
    <citation type="submission" date="2020-09" db="EMBL/GenBank/DDBJ databases">
        <title>Characterization of Treponema spp. from bovine digital dermatitis in Korea.</title>
        <authorList>
            <person name="Espiritu H.M."/>
            <person name="Cho Y.I."/>
            <person name="Mamuad L."/>
        </authorList>
    </citation>
    <scope>NUCLEOTIDE SEQUENCE [LARGE SCALE GENOMIC DNA]</scope>
    <source>
        <strain evidence="4 5">KS1</strain>
    </source>
</reference>
<dbReference type="GO" id="GO:0003677">
    <property type="term" value="F:DNA binding"/>
    <property type="evidence" value="ECO:0007669"/>
    <property type="project" value="UniProtKB-UniRule"/>
</dbReference>
<name>A0A7S7AXM6_9SPIR</name>
<dbReference type="InterPro" id="IPR009057">
    <property type="entry name" value="Homeodomain-like_sf"/>
</dbReference>
<dbReference type="Gene3D" id="1.10.357.10">
    <property type="entry name" value="Tetracycline Repressor, domain 2"/>
    <property type="match status" value="1"/>
</dbReference>
<feature type="domain" description="HTH tetR-type" evidence="3">
    <location>
        <begin position="14"/>
        <end position="74"/>
    </location>
</feature>
<dbReference type="Pfam" id="PF00440">
    <property type="entry name" value="TetR_N"/>
    <property type="match status" value="1"/>
</dbReference>